<dbReference type="EMBL" id="CP042426">
    <property type="protein sequence ID" value="QFQ32127.1"/>
    <property type="molecule type" value="Genomic_DNA"/>
</dbReference>
<evidence type="ECO:0000256" key="1">
    <source>
        <dbReference type="ARBA" id="ARBA00022490"/>
    </source>
</evidence>
<dbReference type="RefSeq" id="WP_158346358.1">
    <property type="nucleotide sequence ID" value="NZ_CP042426.1"/>
</dbReference>
<dbReference type="NCBIfam" id="TIGR03138">
    <property type="entry name" value="QueF"/>
    <property type="match status" value="1"/>
</dbReference>
<dbReference type="EC" id="1.7.1.13" evidence="5"/>
<keyword evidence="4 5" id="KW-0560">Oxidoreductase</keyword>
<evidence type="ECO:0000256" key="4">
    <source>
        <dbReference type="ARBA" id="ARBA00023002"/>
    </source>
</evidence>
<dbReference type="InterPro" id="IPR029500">
    <property type="entry name" value="QueF"/>
</dbReference>
<dbReference type="InterPro" id="IPR016428">
    <property type="entry name" value="QueF_type2"/>
</dbReference>
<dbReference type="GO" id="GO:0008616">
    <property type="term" value="P:tRNA queuosine(34) biosynthetic process"/>
    <property type="evidence" value="ECO:0007669"/>
    <property type="project" value="UniProtKB-KW"/>
</dbReference>
<dbReference type="SUPFAM" id="SSF55620">
    <property type="entry name" value="Tetrahydrobiopterin biosynthesis enzymes-like"/>
    <property type="match status" value="1"/>
</dbReference>
<evidence type="ECO:0000313" key="5">
    <source>
        <dbReference type="EMBL" id="QFQ32127.1"/>
    </source>
</evidence>
<keyword evidence="1" id="KW-0963">Cytoplasm</keyword>
<dbReference type="Pfam" id="PF14819">
    <property type="entry name" value="QueF_N"/>
    <property type="match status" value="1"/>
</dbReference>
<reference evidence="5 6" key="1">
    <citation type="submission" date="2019-07" db="EMBL/GenBank/DDBJ databases">
        <title>Buchnera limit thermal tolerance of host aphids.</title>
        <authorList>
            <person name="Zhang B."/>
            <person name="Moran N."/>
        </authorList>
    </citation>
    <scope>NUCLEOTIDE SEQUENCE [LARGE SCALE GENOMIC DNA]</scope>
    <source>
        <strain evidence="5 6">Ago-UT1</strain>
    </source>
</reference>
<dbReference type="PANTHER" id="PTHR34354">
    <property type="entry name" value="NADPH-DEPENDENT 7-CYANO-7-DEAZAGUANINE REDUCTASE"/>
    <property type="match status" value="1"/>
</dbReference>
<gene>
    <name evidence="5" type="primary">queF</name>
    <name evidence="5" type="ORF">FQV32_01720</name>
</gene>
<keyword evidence="2" id="KW-0671">Queuosine biosynthesis</keyword>
<dbReference type="PANTHER" id="PTHR34354:SF1">
    <property type="entry name" value="NADPH-DEPENDENT 7-CYANO-7-DEAZAGUANINE REDUCTASE"/>
    <property type="match status" value="1"/>
</dbReference>
<organism evidence="5 6">
    <name type="scientific">Buchnera aphidicola</name>
    <name type="common">Aphis gossypii</name>
    <dbReference type="NCBI Taxonomy" id="98785"/>
    <lineage>
        <taxon>Bacteria</taxon>
        <taxon>Pseudomonadati</taxon>
        <taxon>Pseudomonadota</taxon>
        <taxon>Gammaproteobacteria</taxon>
        <taxon>Enterobacterales</taxon>
        <taxon>Erwiniaceae</taxon>
        <taxon>Buchnera</taxon>
    </lineage>
</organism>
<evidence type="ECO:0000313" key="6">
    <source>
        <dbReference type="Proteomes" id="UP000326914"/>
    </source>
</evidence>
<dbReference type="AlphaFoldDB" id="A0A5J6ZC40"/>
<protein>
    <submittedName>
        <fullName evidence="5">NADPH-dependent 7-cyano-7-deazaguanine reductase QueF</fullName>
        <ecNumber evidence="5">1.7.1.13</ecNumber>
    </submittedName>
</protein>
<evidence type="ECO:0000256" key="2">
    <source>
        <dbReference type="ARBA" id="ARBA00022785"/>
    </source>
</evidence>
<dbReference type="PIRSF" id="PIRSF004750">
    <property type="entry name" value="Nitrile_oxidored_YqcD_prd"/>
    <property type="match status" value="1"/>
</dbReference>
<keyword evidence="3" id="KW-0521">NADP</keyword>
<dbReference type="Pfam" id="PF14489">
    <property type="entry name" value="QueF"/>
    <property type="match status" value="1"/>
</dbReference>
<dbReference type="GO" id="GO:0005737">
    <property type="term" value="C:cytoplasm"/>
    <property type="evidence" value="ECO:0007669"/>
    <property type="project" value="InterPro"/>
</dbReference>
<accession>A0A5J6ZC40</accession>
<dbReference type="Proteomes" id="UP000326914">
    <property type="component" value="Chromosome"/>
</dbReference>
<dbReference type="InterPro" id="IPR050084">
    <property type="entry name" value="NADPH_dep_7-cyano-7-deazaG_red"/>
</dbReference>
<dbReference type="Gene3D" id="3.30.1130.10">
    <property type="match status" value="2"/>
</dbReference>
<dbReference type="OrthoDB" id="9789995at2"/>
<sequence>MIVKTNQFYLLKSIPRKKHRIKIKINHINLPFIGKDIWTLYEISWLNLHGVPQVAIAKIEFNSTTENIVESKSLKIYINSFNQIKFKNSTNLIKTFISDLNKCVLGEVSVKFFDLHEIEKIGISKFSGTCIDNKNISITSYNYNKLLLKNSSKKKELVIESLYSNLFKSNCPITNQPDWASINIIYNGQKISHTALLKYLVSFRNHNEFHEECIERIFNDIQEICKPRKLSVYARYTRRGGIDINPWRSNIFFEPNFIRLSRQ</sequence>
<name>A0A5J6ZC40_9GAMM</name>
<dbReference type="GO" id="GO:0033739">
    <property type="term" value="F:preQ1 synthase activity"/>
    <property type="evidence" value="ECO:0007669"/>
    <property type="project" value="UniProtKB-EC"/>
</dbReference>
<dbReference type="InterPro" id="IPR029139">
    <property type="entry name" value="QueF_N"/>
</dbReference>
<dbReference type="InterPro" id="IPR043133">
    <property type="entry name" value="GTP-CH-I_C/QueF"/>
</dbReference>
<evidence type="ECO:0000256" key="3">
    <source>
        <dbReference type="ARBA" id="ARBA00022857"/>
    </source>
</evidence>
<proteinExistence type="predicted"/>